<dbReference type="Proteomes" id="UP001500457">
    <property type="component" value="Unassembled WGS sequence"/>
</dbReference>
<dbReference type="EMBL" id="BAABHQ010000009">
    <property type="protein sequence ID" value="GAA4880082.1"/>
    <property type="molecule type" value="Genomic_DNA"/>
</dbReference>
<proteinExistence type="predicted"/>
<accession>A0ABP9EKE7</accession>
<organism evidence="1 2">
    <name type="scientific">Actinomycetospora straminea</name>
    <dbReference type="NCBI Taxonomy" id="663607"/>
    <lineage>
        <taxon>Bacteria</taxon>
        <taxon>Bacillati</taxon>
        <taxon>Actinomycetota</taxon>
        <taxon>Actinomycetes</taxon>
        <taxon>Pseudonocardiales</taxon>
        <taxon>Pseudonocardiaceae</taxon>
        <taxon>Actinomycetospora</taxon>
    </lineage>
</organism>
<reference evidence="2" key="1">
    <citation type="journal article" date="2019" name="Int. J. Syst. Evol. Microbiol.">
        <title>The Global Catalogue of Microorganisms (GCM) 10K type strain sequencing project: providing services to taxonomists for standard genome sequencing and annotation.</title>
        <authorList>
            <consortium name="The Broad Institute Genomics Platform"/>
            <consortium name="The Broad Institute Genome Sequencing Center for Infectious Disease"/>
            <person name="Wu L."/>
            <person name="Ma J."/>
        </authorList>
    </citation>
    <scope>NUCLEOTIDE SEQUENCE [LARGE SCALE GENOMIC DNA]</scope>
    <source>
        <strain evidence="2">JCM 17983</strain>
    </source>
</reference>
<comment type="caution">
    <text evidence="1">The sequence shown here is derived from an EMBL/GenBank/DDBJ whole genome shotgun (WGS) entry which is preliminary data.</text>
</comment>
<sequence>MTAVITLDGSTGARPLSYCIAECRHRVVVSTPRAEPELWDEYLAGAARSYAAHGVGGVVDLDRVREGASTALFVVVLSPDDRVVAGLRSQGPYTSADQAHAVAEWDGHPDQPLVRALIEERLPFGVVESKTVWVERDVPDRREIVSGVARVPLHASMILGARYAFGTAAAHALPMWAATGALAVGGLATAGYPDVRYRTNLLWWDRWDLPATVPDGVRRALDLETAQLLSPAIPAVRR</sequence>
<protein>
    <submittedName>
        <fullName evidence="1">Uncharacterized protein</fullName>
    </submittedName>
</protein>
<evidence type="ECO:0000313" key="2">
    <source>
        <dbReference type="Proteomes" id="UP001500457"/>
    </source>
</evidence>
<keyword evidence="2" id="KW-1185">Reference proteome</keyword>
<gene>
    <name evidence="1" type="ORF">GCM10023203_33630</name>
</gene>
<evidence type="ECO:0000313" key="1">
    <source>
        <dbReference type="EMBL" id="GAA4880082.1"/>
    </source>
</evidence>
<name>A0ABP9EKE7_9PSEU</name>
<dbReference type="RefSeq" id="WP_274231677.1">
    <property type="nucleotide sequence ID" value="NZ_BAABHQ010000009.1"/>
</dbReference>